<dbReference type="EMBL" id="GDRN01096926">
    <property type="protein sequence ID" value="JAI59231.1"/>
    <property type="molecule type" value="Transcribed_RNA"/>
</dbReference>
<dbReference type="Gene3D" id="1.10.540.10">
    <property type="entry name" value="Acyl-CoA dehydrogenase/oxidase, N-terminal domain"/>
    <property type="match status" value="1"/>
</dbReference>
<dbReference type="PANTHER" id="PTHR10909:SF250">
    <property type="entry name" value="PEROXISOMAL ACYL-COENZYME A OXIDASE 1"/>
    <property type="match status" value="1"/>
</dbReference>
<dbReference type="InterPro" id="IPR012258">
    <property type="entry name" value="Acyl-CoA_oxidase"/>
</dbReference>
<dbReference type="InterPro" id="IPR009100">
    <property type="entry name" value="AcylCoA_DH/oxidase_NM_dom_sf"/>
</dbReference>
<evidence type="ECO:0000256" key="1">
    <source>
        <dbReference type="ARBA" id="ARBA00001974"/>
    </source>
</evidence>
<dbReference type="GO" id="GO:0005777">
    <property type="term" value="C:peroxisome"/>
    <property type="evidence" value="ECO:0007669"/>
    <property type="project" value="InterPro"/>
</dbReference>
<sequence length="200" mass="22675">MSEKKDLQDCVEELRRERAQCSFDVEELTNIFDGGKELTARRREIERLICSDPAFKDEVPPEYLSHEDLYTNKVRKVTHLMRKLAEHNISLREATITEVQSLLRDGNPLGVHSSMFANALASLANPKQQQQWVPLAEKNRIIGTYAQTEIGHGTFVRGLETTAIFDPETKEFVLHSPTITSTKWWPGGCKAVCLSGVLTY</sequence>
<dbReference type="GO" id="GO:0005504">
    <property type="term" value="F:fatty acid binding"/>
    <property type="evidence" value="ECO:0007669"/>
    <property type="project" value="TreeGrafter"/>
</dbReference>
<reference evidence="6" key="1">
    <citation type="submission" date="2015-09" db="EMBL/GenBank/DDBJ databases">
        <title>Scylla olivacea transcriptome.</title>
        <authorList>
            <person name="Ikhwanuddin M."/>
        </authorList>
    </citation>
    <scope>NUCLEOTIDE SEQUENCE</scope>
</reference>
<dbReference type="GO" id="GO:0055088">
    <property type="term" value="P:lipid homeostasis"/>
    <property type="evidence" value="ECO:0007669"/>
    <property type="project" value="TreeGrafter"/>
</dbReference>
<keyword evidence="3" id="KW-0285">Flavoprotein</keyword>
<evidence type="ECO:0000259" key="5">
    <source>
        <dbReference type="Pfam" id="PF14749"/>
    </source>
</evidence>
<dbReference type="AlphaFoldDB" id="A0A0P4WDY7"/>
<dbReference type="SUPFAM" id="SSF56645">
    <property type="entry name" value="Acyl-CoA dehydrogenase NM domain-like"/>
    <property type="match status" value="1"/>
</dbReference>
<comment type="cofactor">
    <cofactor evidence="1">
        <name>FAD</name>
        <dbReference type="ChEBI" id="CHEBI:57692"/>
    </cofactor>
</comment>
<dbReference type="Pfam" id="PF14749">
    <property type="entry name" value="Acyl-CoA_ox_N"/>
    <property type="match status" value="1"/>
</dbReference>
<dbReference type="InterPro" id="IPR046373">
    <property type="entry name" value="Acyl-CoA_Oxase/DH_mid-dom_sf"/>
</dbReference>
<dbReference type="Gene3D" id="2.40.110.10">
    <property type="entry name" value="Butyryl-CoA Dehydrogenase, subunit A, domain 2"/>
    <property type="match status" value="1"/>
</dbReference>
<accession>A0A0P4WDY7</accession>
<dbReference type="InterPro" id="IPR037069">
    <property type="entry name" value="AcylCoA_DH/ox_N_sf"/>
</dbReference>
<keyword evidence="4" id="KW-0274">FAD</keyword>
<proteinExistence type="predicted"/>
<organism evidence="6">
    <name type="scientific">Scylla olivacea</name>
    <name type="common">Orange mud crab</name>
    <name type="synonym">Cancer olivacea</name>
    <dbReference type="NCBI Taxonomy" id="85551"/>
    <lineage>
        <taxon>Eukaryota</taxon>
        <taxon>Metazoa</taxon>
        <taxon>Ecdysozoa</taxon>
        <taxon>Arthropoda</taxon>
        <taxon>Crustacea</taxon>
        <taxon>Multicrustacea</taxon>
        <taxon>Malacostraca</taxon>
        <taxon>Eumalacostraca</taxon>
        <taxon>Eucarida</taxon>
        <taxon>Decapoda</taxon>
        <taxon>Pleocyemata</taxon>
        <taxon>Brachyura</taxon>
        <taxon>Eubrachyura</taxon>
        <taxon>Portunoidea</taxon>
        <taxon>Portunidae</taxon>
        <taxon>Portuninae</taxon>
        <taxon>Scylla</taxon>
    </lineage>
</organism>
<dbReference type="PANTHER" id="PTHR10909">
    <property type="entry name" value="ELECTRON TRANSPORT OXIDOREDUCTASE"/>
    <property type="match status" value="1"/>
</dbReference>
<dbReference type="GO" id="GO:0071949">
    <property type="term" value="F:FAD binding"/>
    <property type="evidence" value="ECO:0007669"/>
    <property type="project" value="InterPro"/>
</dbReference>
<dbReference type="GO" id="GO:0033540">
    <property type="term" value="P:fatty acid beta-oxidation using acyl-CoA oxidase"/>
    <property type="evidence" value="ECO:0007669"/>
    <property type="project" value="TreeGrafter"/>
</dbReference>
<dbReference type="FunFam" id="1.10.540.10:FF:000006">
    <property type="entry name" value="Acyl-coenzyme A oxidase"/>
    <property type="match status" value="1"/>
</dbReference>
<name>A0A0P4WDY7_SCYOL</name>
<dbReference type="InterPro" id="IPR029320">
    <property type="entry name" value="Acyl-CoA_ox_N"/>
</dbReference>
<evidence type="ECO:0000256" key="4">
    <source>
        <dbReference type="ARBA" id="ARBA00022827"/>
    </source>
</evidence>
<evidence type="ECO:0000313" key="6">
    <source>
        <dbReference type="EMBL" id="JAI59231.1"/>
    </source>
</evidence>
<evidence type="ECO:0000256" key="2">
    <source>
        <dbReference type="ARBA" id="ARBA00004846"/>
    </source>
</evidence>
<comment type="pathway">
    <text evidence="2">Lipid metabolism; peroxisomal fatty acid beta-oxidation.</text>
</comment>
<evidence type="ECO:0000256" key="3">
    <source>
        <dbReference type="ARBA" id="ARBA00022630"/>
    </source>
</evidence>
<feature type="domain" description="Acyl-coenzyme A oxidase N-terminal" evidence="5">
    <location>
        <begin position="24"/>
        <end position="142"/>
    </location>
</feature>
<protein>
    <recommendedName>
        <fullName evidence="5">Acyl-coenzyme A oxidase N-terminal domain-containing protein</fullName>
    </recommendedName>
</protein>
<dbReference type="GO" id="GO:0003997">
    <property type="term" value="F:acyl-CoA oxidase activity"/>
    <property type="evidence" value="ECO:0007669"/>
    <property type="project" value="InterPro"/>
</dbReference>